<evidence type="ECO:0000313" key="3">
    <source>
        <dbReference type="Proteomes" id="UP001189429"/>
    </source>
</evidence>
<proteinExistence type="predicted"/>
<dbReference type="SUPFAM" id="SSF56672">
    <property type="entry name" value="DNA/RNA polymerases"/>
    <property type="match status" value="1"/>
</dbReference>
<protein>
    <submittedName>
        <fullName evidence="2">Uncharacterized protein</fullName>
    </submittedName>
</protein>
<organism evidence="2 3">
    <name type="scientific">Prorocentrum cordatum</name>
    <dbReference type="NCBI Taxonomy" id="2364126"/>
    <lineage>
        <taxon>Eukaryota</taxon>
        <taxon>Sar</taxon>
        <taxon>Alveolata</taxon>
        <taxon>Dinophyceae</taxon>
        <taxon>Prorocentrales</taxon>
        <taxon>Prorocentraceae</taxon>
        <taxon>Prorocentrum</taxon>
    </lineage>
</organism>
<feature type="region of interest" description="Disordered" evidence="1">
    <location>
        <begin position="544"/>
        <end position="577"/>
    </location>
</feature>
<reference evidence="2" key="1">
    <citation type="submission" date="2023-10" db="EMBL/GenBank/DDBJ databases">
        <authorList>
            <person name="Chen Y."/>
            <person name="Shah S."/>
            <person name="Dougan E. K."/>
            <person name="Thang M."/>
            <person name="Chan C."/>
        </authorList>
    </citation>
    <scope>NUCLEOTIDE SEQUENCE [LARGE SCALE GENOMIC DNA]</scope>
</reference>
<keyword evidence="3" id="KW-1185">Reference proteome</keyword>
<dbReference type="Proteomes" id="UP001189429">
    <property type="component" value="Unassembled WGS sequence"/>
</dbReference>
<feature type="non-terminal residue" evidence="2">
    <location>
        <position position="1"/>
    </location>
</feature>
<accession>A0ABN9UMD6</accession>
<name>A0ABN9UMD6_9DINO</name>
<sequence>GHADSMEGEIVRTLNELHLGQPWHPASHPQSIAAGQRLAQDNVRDAVRRFGSPPEGLTGSGALEELRALSDYAGESATVAPLDFDNINSLSLPDEGFKPVPLDALGGDAGRKIAERLHGMMLSQSEGRARIESEGPGKLYTDPALRNPKLYVQLLRILERRNLLGFYKDKCCNVGAFSVCKKSGKLRLILDGRHASLQFQVPDKVDLASGATFAGLHVDGGKPIAVAEVDLADAFYTMLLHPKFRRYFALPGCRAGLLGLESTADGRRLAGTDLVYPCFRCPPMGCSFSLWICQAMLDGMALKVPQLSLANRFVDRRPVPQVSEGVFHTECVDNAISLSTDLETAAAAASAVDPNLRAAGLPTHGVECSFGAVALGWQFEEKSPIIGLNPALRWKLRLAFVELCRNGYASGKTISRAESEMSHRPHAFKSATSADPFTPESVLTIDCSGNPKAPIKESLEVPVEEPVKESMMKGVHVEEEMVNDIEMGRVCRQLAALSLASGAAFFWRWVTSERNSADRASRNLPGVGYASAAADPCCLGAAAGRPSRVSGHGGPAGESWADIGPPPGLEEEARQPRGWSWRDRLQRSFLELKAVKDRATLSYQARCRAFLTWSTKARLSVASITDLWADWKVANDSLAAARTAVLTSVLGLGPSETLSLRVQSVVQSVRAGPQHLGMYSILLLPAKLRVMSKTQGRDTSLQVDNQEFSGVDPLLVCLVERRAVDAPLLYLDMMFWVRALLQAGAALGLGALSPPMLCQLRHGGASPGWPTNAWEFGNIRKRRQGEAVRSLMQYARDGRVQVELRHPVQNLSSWAHLTDSKVYLEIFSGSGNWSRALRRSMTSRLAPRVFELDVEYEPTVGDLSRRRAQCVVRGWLRGGLLQGVWLGMPCSSWSRARNRPNGPPPLRDAAHVLGLPNLSSADSLKVETGN</sequence>
<gene>
    <name evidence="2" type="ORF">PCOR1329_LOCUS49329</name>
</gene>
<evidence type="ECO:0000256" key="1">
    <source>
        <dbReference type="SAM" id="MobiDB-lite"/>
    </source>
</evidence>
<evidence type="ECO:0000313" key="2">
    <source>
        <dbReference type="EMBL" id="CAK0860328.1"/>
    </source>
</evidence>
<feature type="non-terminal residue" evidence="2">
    <location>
        <position position="930"/>
    </location>
</feature>
<dbReference type="EMBL" id="CAUYUJ010015966">
    <property type="protein sequence ID" value="CAK0860328.1"/>
    <property type="molecule type" value="Genomic_DNA"/>
</dbReference>
<dbReference type="InterPro" id="IPR043502">
    <property type="entry name" value="DNA/RNA_pol_sf"/>
</dbReference>
<comment type="caution">
    <text evidence="2">The sequence shown here is derived from an EMBL/GenBank/DDBJ whole genome shotgun (WGS) entry which is preliminary data.</text>
</comment>